<dbReference type="Proteomes" id="UP001165306">
    <property type="component" value="Unassembled WGS sequence"/>
</dbReference>
<reference evidence="2" key="1">
    <citation type="submission" date="2022-06" db="EMBL/GenBank/DDBJ databases">
        <title>CFH 74404 Thermomicrobiaceae sp.</title>
        <authorList>
            <person name="Ming H."/>
            <person name="Li W.-J."/>
            <person name="Zhao Z."/>
        </authorList>
    </citation>
    <scope>NUCLEOTIDE SEQUENCE</scope>
    <source>
        <strain evidence="2">CFH 74404</strain>
    </source>
</reference>
<evidence type="ECO:0000259" key="1">
    <source>
        <dbReference type="SMART" id="SM00873"/>
    </source>
</evidence>
<dbReference type="AlphaFoldDB" id="A0AA41WEW0"/>
<protein>
    <recommendedName>
        <fullName evidence="1">B3/B4 tRNA-binding domain-containing protein</fullName>
    </recommendedName>
</protein>
<gene>
    <name evidence="2" type="ORF">NET02_11620</name>
</gene>
<dbReference type="GO" id="GO:0004826">
    <property type="term" value="F:phenylalanine-tRNA ligase activity"/>
    <property type="evidence" value="ECO:0007669"/>
    <property type="project" value="InterPro"/>
</dbReference>
<dbReference type="Gene3D" id="3.50.40.10">
    <property type="entry name" value="Phenylalanyl-trna Synthetase, Chain B, domain 3"/>
    <property type="match status" value="1"/>
</dbReference>
<dbReference type="SMART" id="SM00873">
    <property type="entry name" value="B3_4"/>
    <property type="match status" value="1"/>
</dbReference>
<organism evidence="2 3">
    <name type="scientific">Thermalbibacter longus</name>
    <dbReference type="NCBI Taxonomy" id="2951981"/>
    <lineage>
        <taxon>Bacteria</taxon>
        <taxon>Pseudomonadati</taxon>
        <taxon>Thermomicrobiota</taxon>
        <taxon>Thermomicrobia</taxon>
        <taxon>Thermomicrobiales</taxon>
        <taxon>Thermomicrobiaceae</taxon>
        <taxon>Thermalbibacter</taxon>
    </lineage>
</organism>
<dbReference type="InterPro" id="IPR005146">
    <property type="entry name" value="B3/B4_tRNA-bd"/>
</dbReference>
<accession>A0AA41WEW0</accession>
<dbReference type="InterPro" id="IPR020825">
    <property type="entry name" value="Phe-tRNA_synthase-like_B3/B4"/>
</dbReference>
<dbReference type="SUPFAM" id="SSF56037">
    <property type="entry name" value="PheT/TilS domain"/>
    <property type="match status" value="1"/>
</dbReference>
<sequence length="234" mass="25703">MHAGTPGPALFELGNRWRETYPGASAGILVLRGVRNPSGEPSLEESKRGLEIELRARYAGFSRADLRALPVIRAYEAYYRRFGDTYHVLLQLESVVLKGKPLPHATTLVEAMFMAELSDLLLTAGHDLSTLALPVRIEIAEGHERYTLLNGREQTLKAGDMHMADGLGVISSVLYGPDVRTRITPETRDVLYAVYAPPGIEPEAVAVHLDRIEAYVRLAAPDARCELKAVYPAG</sequence>
<dbReference type="EMBL" id="JAMSLR010000008">
    <property type="protein sequence ID" value="MCM8749798.1"/>
    <property type="molecule type" value="Genomic_DNA"/>
</dbReference>
<name>A0AA41WEW0_9BACT</name>
<evidence type="ECO:0000313" key="2">
    <source>
        <dbReference type="EMBL" id="MCM8749798.1"/>
    </source>
</evidence>
<feature type="domain" description="B3/B4 tRNA-binding" evidence="1">
    <location>
        <begin position="74"/>
        <end position="221"/>
    </location>
</feature>
<dbReference type="GO" id="GO:0003723">
    <property type="term" value="F:RNA binding"/>
    <property type="evidence" value="ECO:0007669"/>
    <property type="project" value="InterPro"/>
</dbReference>
<proteinExistence type="predicted"/>
<comment type="caution">
    <text evidence="2">The sequence shown here is derived from an EMBL/GenBank/DDBJ whole genome shotgun (WGS) entry which is preliminary data.</text>
</comment>
<keyword evidence="3" id="KW-1185">Reference proteome</keyword>
<evidence type="ECO:0000313" key="3">
    <source>
        <dbReference type="Proteomes" id="UP001165306"/>
    </source>
</evidence>
<dbReference type="RefSeq" id="WP_284057582.1">
    <property type="nucleotide sequence ID" value="NZ_JAMSLR010000008.1"/>
</dbReference>